<evidence type="ECO:0000313" key="2">
    <source>
        <dbReference type="EMBL" id="KRZ52244.1"/>
    </source>
</evidence>
<name>A0A0V1KY71_9BILA</name>
<gene>
    <name evidence="2" type="ORF">T02_9511</name>
</gene>
<dbReference type="AlphaFoldDB" id="A0A0V1KY71"/>
<comment type="caution">
    <text evidence="2">The sequence shown here is derived from an EMBL/GenBank/DDBJ whole genome shotgun (WGS) entry which is preliminary data.</text>
</comment>
<protein>
    <submittedName>
        <fullName evidence="2">Uncharacterized protein</fullName>
    </submittedName>
</protein>
<keyword evidence="3" id="KW-1185">Reference proteome</keyword>
<feature type="compositionally biased region" description="Basic and acidic residues" evidence="1">
    <location>
        <begin position="1"/>
        <end position="10"/>
    </location>
</feature>
<evidence type="ECO:0000313" key="3">
    <source>
        <dbReference type="Proteomes" id="UP000054721"/>
    </source>
</evidence>
<dbReference type="Proteomes" id="UP000054721">
    <property type="component" value="Unassembled WGS sequence"/>
</dbReference>
<organism evidence="2 3">
    <name type="scientific">Trichinella nativa</name>
    <dbReference type="NCBI Taxonomy" id="6335"/>
    <lineage>
        <taxon>Eukaryota</taxon>
        <taxon>Metazoa</taxon>
        <taxon>Ecdysozoa</taxon>
        <taxon>Nematoda</taxon>
        <taxon>Enoplea</taxon>
        <taxon>Dorylaimia</taxon>
        <taxon>Trichinellida</taxon>
        <taxon>Trichinellidae</taxon>
        <taxon>Trichinella</taxon>
    </lineage>
</organism>
<proteinExistence type="predicted"/>
<feature type="compositionally biased region" description="Basic and acidic residues" evidence="1">
    <location>
        <begin position="17"/>
        <end position="26"/>
    </location>
</feature>
<feature type="region of interest" description="Disordered" evidence="1">
    <location>
        <begin position="1"/>
        <end position="26"/>
    </location>
</feature>
<sequence>MPPSKRDRGQKINANGEDSRGNPERRPICKSIALQSFNNIAIEKFINYNESRLEYDSKFHKFVKSLGQIFSPLTAR</sequence>
<reference evidence="2 3" key="1">
    <citation type="submission" date="2015-05" db="EMBL/GenBank/DDBJ databases">
        <title>Evolution of Trichinella species and genotypes.</title>
        <authorList>
            <person name="Korhonen P.K."/>
            <person name="Edoardo P."/>
            <person name="Giuseppe L.R."/>
            <person name="Gasser R.B."/>
        </authorList>
    </citation>
    <scope>NUCLEOTIDE SEQUENCE [LARGE SCALE GENOMIC DNA]</scope>
    <source>
        <strain evidence="2">ISS10</strain>
    </source>
</reference>
<evidence type="ECO:0000256" key="1">
    <source>
        <dbReference type="SAM" id="MobiDB-lite"/>
    </source>
</evidence>
<accession>A0A0V1KY71</accession>
<dbReference type="EMBL" id="JYDW01000199">
    <property type="protein sequence ID" value="KRZ52244.1"/>
    <property type="molecule type" value="Genomic_DNA"/>
</dbReference>